<comment type="function">
    <text evidence="4">Dirigent proteins impart stereoselectivity on the phenoxy radical-coupling reaction, yielding optically active lignans from two molecules of coniferyl alcohol in the biosynthesis of lignans, flavonolignans, and alkaloids and thus plays a central role in plant secondary metabolism.</text>
</comment>
<evidence type="ECO:0000256" key="2">
    <source>
        <dbReference type="ARBA" id="ARBA00011738"/>
    </source>
</evidence>
<dbReference type="RefSeq" id="XP_030518372.2">
    <property type="nucleotide sequence ID" value="XM_030662512.2"/>
</dbReference>
<keyword evidence="4" id="KW-0052">Apoplast</keyword>
<dbReference type="Pfam" id="PF03018">
    <property type="entry name" value="Dirigent"/>
    <property type="match status" value="1"/>
</dbReference>
<gene>
    <name evidence="6" type="primary">LOC115731840</name>
</gene>
<dbReference type="KEGG" id="rarg:115731840"/>
<comment type="similarity">
    <text evidence="1 4">Belongs to the plant dirigent protein family.</text>
</comment>
<comment type="subunit">
    <text evidence="2 4">Homodimer.</text>
</comment>
<proteinExistence type="inferred from homology"/>
<dbReference type="InterPro" id="IPR004265">
    <property type="entry name" value="Dirigent"/>
</dbReference>
<comment type="subcellular location">
    <subcellularLocation>
        <location evidence="4">Secreted</location>
        <location evidence="4">Extracellular space</location>
        <location evidence="4">Apoplast</location>
    </subcellularLocation>
</comment>
<sequence length="151" mass="16055">MIPDIRPQPIDQSRAEKTPNFTAAQVASAPTTSQSSTSFGNVFVLIDMLKLGPDVGSKLVGGAQGLTSSASDAESALLVAVNFVFTQLKPNGSTLSMLGRNSLALEVREMAVAGGTGAFQLSRCYVRTRTHSIDRTSGLILSEYDVYVLHY</sequence>
<name>A0A8B8N7G5_9MYRT</name>
<evidence type="ECO:0000256" key="1">
    <source>
        <dbReference type="ARBA" id="ARBA00010746"/>
    </source>
</evidence>
<protein>
    <recommendedName>
        <fullName evidence="4">Dirigent protein</fullName>
    </recommendedName>
</protein>
<evidence type="ECO:0000313" key="6">
    <source>
        <dbReference type="RefSeq" id="XP_030518372.2"/>
    </source>
</evidence>
<dbReference type="GO" id="GO:0048046">
    <property type="term" value="C:apoplast"/>
    <property type="evidence" value="ECO:0007669"/>
    <property type="project" value="UniProtKB-SubCell"/>
</dbReference>
<dbReference type="GO" id="GO:0009699">
    <property type="term" value="P:phenylpropanoid biosynthetic process"/>
    <property type="evidence" value="ECO:0007669"/>
    <property type="project" value="UniProtKB-ARBA"/>
</dbReference>
<dbReference type="AlphaFoldDB" id="A0A8B8N7G5"/>
<reference evidence="6" key="1">
    <citation type="submission" date="2025-08" db="UniProtKB">
        <authorList>
            <consortium name="RefSeq"/>
        </authorList>
    </citation>
    <scope>IDENTIFICATION</scope>
    <source>
        <tissue evidence="6">Leaf</tissue>
    </source>
</reference>
<dbReference type="Proteomes" id="UP000827889">
    <property type="component" value="Chromosome 10"/>
</dbReference>
<keyword evidence="3 4" id="KW-0964">Secreted</keyword>
<organism evidence="5 6">
    <name type="scientific">Rhodamnia argentea</name>
    <dbReference type="NCBI Taxonomy" id="178133"/>
    <lineage>
        <taxon>Eukaryota</taxon>
        <taxon>Viridiplantae</taxon>
        <taxon>Streptophyta</taxon>
        <taxon>Embryophyta</taxon>
        <taxon>Tracheophyta</taxon>
        <taxon>Spermatophyta</taxon>
        <taxon>Magnoliopsida</taxon>
        <taxon>eudicotyledons</taxon>
        <taxon>Gunneridae</taxon>
        <taxon>Pentapetalae</taxon>
        <taxon>rosids</taxon>
        <taxon>malvids</taxon>
        <taxon>Myrtales</taxon>
        <taxon>Myrtaceae</taxon>
        <taxon>Myrtoideae</taxon>
        <taxon>Myrteae</taxon>
        <taxon>Australasian group</taxon>
        <taxon>Rhodamnia</taxon>
    </lineage>
</organism>
<accession>A0A8B8N7G5</accession>
<evidence type="ECO:0000256" key="4">
    <source>
        <dbReference type="RuleBase" id="RU363099"/>
    </source>
</evidence>
<evidence type="ECO:0000256" key="3">
    <source>
        <dbReference type="ARBA" id="ARBA00022525"/>
    </source>
</evidence>
<dbReference type="GeneID" id="115731840"/>
<dbReference type="Gene3D" id="2.40.480.10">
    <property type="entry name" value="Allene oxide cyclase-like"/>
    <property type="match status" value="1"/>
</dbReference>
<keyword evidence="5" id="KW-1185">Reference proteome</keyword>
<dbReference type="PANTHER" id="PTHR21495">
    <property type="entry name" value="NUCLEOPORIN-RELATED"/>
    <property type="match status" value="1"/>
</dbReference>
<evidence type="ECO:0000313" key="5">
    <source>
        <dbReference type="Proteomes" id="UP000827889"/>
    </source>
</evidence>
<dbReference type="InterPro" id="IPR044859">
    <property type="entry name" value="Allene_oxi_cyc_Dirigent"/>
</dbReference>